<organism evidence="1 2">
    <name type="scientific">Thiothrix unzii</name>
    <dbReference type="NCBI Taxonomy" id="111769"/>
    <lineage>
        <taxon>Bacteria</taxon>
        <taxon>Pseudomonadati</taxon>
        <taxon>Pseudomonadota</taxon>
        <taxon>Gammaproteobacteria</taxon>
        <taxon>Thiotrichales</taxon>
        <taxon>Thiotrichaceae</taxon>
        <taxon>Thiothrix</taxon>
    </lineage>
</organism>
<proteinExistence type="predicted"/>
<evidence type="ECO:0000313" key="1">
    <source>
        <dbReference type="EMBL" id="QTR52136.1"/>
    </source>
</evidence>
<evidence type="ECO:0000313" key="2">
    <source>
        <dbReference type="Proteomes" id="UP000672009"/>
    </source>
</evidence>
<dbReference type="AlphaFoldDB" id="A0A975F687"/>
<protein>
    <recommendedName>
        <fullName evidence="3">TIR domain-containing protein</fullName>
    </recommendedName>
</protein>
<evidence type="ECO:0008006" key="3">
    <source>
        <dbReference type="Google" id="ProtNLM"/>
    </source>
</evidence>
<gene>
    <name evidence="1" type="ORF">J9260_10275</name>
</gene>
<dbReference type="InterPro" id="IPR035897">
    <property type="entry name" value="Toll_tir_struct_dom_sf"/>
</dbReference>
<sequence>MPPDIFISFAHVDDQSFANQQQGWITHFTNHLRNELNRRMGRKDNYHFWKDFRLQGNDAVTPEIEQQVTQANK</sequence>
<accession>A0A975F687</accession>
<dbReference type="KEGG" id="tun:J9260_10275"/>
<dbReference type="EMBL" id="CP072793">
    <property type="protein sequence ID" value="QTR52136.1"/>
    <property type="molecule type" value="Genomic_DNA"/>
</dbReference>
<reference evidence="1" key="1">
    <citation type="submission" date="2021-04" db="EMBL/GenBank/DDBJ databases">
        <title>Genomics, taxonomy and metabolism of representatives of sulfur bacteria of the genus Thiothrix: Thiothrix fructosivorans QT, Thiothrix unzii A1T and three new species, Thiothrix subterranea sp. nov., Thiothrix litoralis sp. nov. and 'Candidatus Thiothrix anitrata' sp. nov.</title>
        <authorList>
            <person name="Ravin N.V."/>
            <person name="Smolyakov D."/>
            <person name="Rudenko T.S."/>
            <person name="Mardanov A.V."/>
            <person name="Beletsky A.V."/>
            <person name="Markov N.D."/>
            <person name="Fomenkov A.I."/>
            <person name="Roberts R.J."/>
            <person name="Karnachuk O.V."/>
            <person name="Novikov A."/>
            <person name="Grabovich M.Y."/>
        </authorList>
    </citation>
    <scope>NUCLEOTIDE SEQUENCE</scope>
    <source>
        <strain evidence="1">A1</strain>
    </source>
</reference>
<keyword evidence="2" id="KW-1185">Reference proteome</keyword>
<dbReference type="Proteomes" id="UP000672009">
    <property type="component" value="Chromosome"/>
</dbReference>
<name>A0A975F687_9GAMM</name>
<dbReference type="Gene3D" id="3.40.50.10140">
    <property type="entry name" value="Toll/interleukin-1 receptor homology (TIR) domain"/>
    <property type="match status" value="1"/>
</dbReference>
<dbReference type="RefSeq" id="WP_210217694.1">
    <property type="nucleotide sequence ID" value="NZ_CP072793.1"/>
</dbReference>